<proteinExistence type="predicted"/>
<keyword evidence="2" id="KW-1185">Reference proteome</keyword>
<dbReference type="Proteomes" id="UP001470230">
    <property type="component" value="Unassembled WGS sequence"/>
</dbReference>
<sequence length="277" mass="32195">MDHPNQILADQFKEAKNQFPTLQFESLETYTIEFKGPVKFIIKVTKNYPREKPTIFQDKFGTPLQLPIIQEWKPFYQLYHVVKHLKVFHSVKKFKPINEAIVLPEVSRIGLKASSLTDIDYYLNNVPSLESVKKSLPQAQKIIEDKSKSKKDAVEAAGEEILNTYNETKNLSQTYDELKRTIRVSKRSFFENEIARIDQEINDNERELSNIYATLMAQNNRMDTESDDTTPEIDLSAGKGRRDFIQTILKIQAKDAELRQRRNAIFSLNQKFIEDSS</sequence>
<evidence type="ECO:0000313" key="2">
    <source>
        <dbReference type="Proteomes" id="UP001470230"/>
    </source>
</evidence>
<comment type="caution">
    <text evidence="1">The sequence shown here is derived from an EMBL/GenBank/DDBJ whole genome shotgun (WGS) entry which is preliminary data.</text>
</comment>
<evidence type="ECO:0000313" key="1">
    <source>
        <dbReference type="EMBL" id="KAK8892115.1"/>
    </source>
</evidence>
<gene>
    <name evidence="1" type="ORF">M9Y10_029337</name>
</gene>
<reference evidence="1 2" key="1">
    <citation type="submission" date="2024-04" db="EMBL/GenBank/DDBJ databases">
        <title>Tritrichomonas musculus Genome.</title>
        <authorList>
            <person name="Alves-Ferreira E."/>
            <person name="Grigg M."/>
            <person name="Lorenzi H."/>
            <person name="Galac M."/>
        </authorList>
    </citation>
    <scope>NUCLEOTIDE SEQUENCE [LARGE SCALE GENOMIC DNA]</scope>
    <source>
        <strain evidence="1 2">EAF2021</strain>
    </source>
</reference>
<dbReference type="EMBL" id="JAPFFF010000004">
    <property type="protein sequence ID" value="KAK8892115.1"/>
    <property type="molecule type" value="Genomic_DNA"/>
</dbReference>
<organism evidence="1 2">
    <name type="scientific">Tritrichomonas musculus</name>
    <dbReference type="NCBI Taxonomy" id="1915356"/>
    <lineage>
        <taxon>Eukaryota</taxon>
        <taxon>Metamonada</taxon>
        <taxon>Parabasalia</taxon>
        <taxon>Tritrichomonadida</taxon>
        <taxon>Tritrichomonadidae</taxon>
        <taxon>Tritrichomonas</taxon>
    </lineage>
</organism>
<name>A0ABR2KQ52_9EUKA</name>
<evidence type="ECO:0008006" key="3">
    <source>
        <dbReference type="Google" id="ProtNLM"/>
    </source>
</evidence>
<accession>A0ABR2KQ52</accession>
<protein>
    <recommendedName>
        <fullName evidence="3">VPS37 C-terminal domain-containing protein</fullName>
    </recommendedName>
</protein>